<dbReference type="PANTHER" id="PTHR24305:SF161">
    <property type="entry name" value="P450, PUTATIVE (EUROFUNG)-RELATED"/>
    <property type="match status" value="1"/>
</dbReference>
<keyword evidence="7" id="KW-1185">Reference proteome</keyword>
<keyword evidence="5" id="KW-0560">Oxidoreductase</keyword>
<sequence length="491" mass="55517">MYCCPHIIPGSGNSQNLLSSPLTFPGTVICSSLKSCLQFPYSRSYLSGRQPWDLLRLHEKYGPAVRVSPTEISFCSSQSWTDIYAPRKSAEFIKSAFYDGGNFADQAHSIVSERDPEKHQQMRKFLSRAFSEGSLREQEGIIEGVIGRWVNRIGEMSSEKGLDLTKWFNLMTFDVIGMLAFGQDFEGVESGKTHFWISDVLGSMSQASLSDTLGRFPWAGKIYMLLRPGWLKSLMVAAERHQNYTIKVTKQRINENTDRKDFMSYLLRDRLHSDGTRVSDIQFAAHASDFVIAGSETTATTLAVTIHYLLANPTILQTLTDEILNKFGKEEDICAASTAGLKYLHAVCLEALRIYAPLPLGLPRVVPKGGALVDGYPVPEGFIVSTNPYAASLSPTNFTRPHEFIPERWIGDNKQDILDAAQPFSLGRRTCLGRSLAWLEMHIVLSRLIWRYEIERVGPMVNWELESEMHLLWKKPELPVRLKPRFREKKI</sequence>
<dbReference type="InterPro" id="IPR050121">
    <property type="entry name" value="Cytochrome_P450_monoxygenase"/>
</dbReference>
<dbReference type="GO" id="GO:0004497">
    <property type="term" value="F:monooxygenase activity"/>
    <property type="evidence" value="ECO:0007669"/>
    <property type="project" value="UniProtKB-KW"/>
</dbReference>
<comment type="cofactor">
    <cofactor evidence="1 4">
        <name>heme</name>
        <dbReference type="ChEBI" id="CHEBI:30413"/>
    </cofactor>
</comment>
<dbReference type="GO" id="GO:0020037">
    <property type="term" value="F:heme binding"/>
    <property type="evidence" value="ECO:0007669"/>
    <property type="project" value="InterPro"/>
</dbReference>
<evidence type="ECO:0000256" key="1">
    <source>
        <dbReference type="ARBA" id="ARBA00001971"/>
    </source>
</evidence>
<comment type="caution">
    <text evidence="6">The sequence shown here is derived from an EMBL/GenBank/DDBJ whole genome shotgun (WGS) entry which is preliminary data.</text>
</comment>
<dbReference type="Pfam" id="PF00067">
    <property type="entry name" value="p450"/>
    <property type="match status" value="1"/>
</dbReference>
<evidence type="ECO:0000313" key="6">
    <source>
        <dbReference type="EMBL" id="CAG8952975.1"/>
    </source>
</evidence>
<dbReference type="CDD" id="cd11058">
    <property type="entry name" value="CYP60B-like"/>
    <property type="match status" value="1"/>
</dbReference>
<keyword evidence="3 4" id="KW-0408">Iron</keyword>
<dbReference type="PROSITE" id="PS00086">
    <property type="entry name" value="CYTOCHROME_P450"/>
    <property type="match status" value="1"/>
</dbReference>
<dbReference type="OrthoDB" id="1470350at2759"/>
<dbReference type="InterPro" id="IPR017972">
    <property type="entry name" value="Cyt_P450_CS"/>
</dbReference>
<keyword evidence="5" id="KW-0503">Monooxygenase</keyword>
<dbReference type="Gene3D" id="1.10.630.10">
    <property type="entry name" value="Cytochrome P450"/>
    <property type="match status" value="1"/>
</dbReference>
<dbReference type="PRINTS" id="PR00385">
    <property type="entry name" value="P450"/>
</dbReference>
<dbReference type="PRINTS" id="PR00463">
    <property type="entry name" value="EP450I"/>
</dbReference>
<dbReference type="InterPro" id="IPR002401">
    <property type="entry name" value="Cyt_P450_E_grp-I"/>
</dbReference>
<proteinExistence type="inferred from homology"/>
<gene>
    <name evidence="6" type="ORF">HYFRA_00003165</name>
</gene>
<evidence type="ECO:0008006" key="8">
    <source>
        <dbReference type="Google" id="ProtNLM"/>
    </source>
</evidence>
<organism evidence="6 7">
    <name type="scientific">Hymenoscyphus fraxineus</name>
    <dbReference type="NCBI Taxonomy" id="746836"/>
    <lineage>
        <taxon>Eukaryota</taxon>
        <taxon>Fungi</taxon>
        <taxon>Dikarya</taxon>
        <taxon>Ascomycota</taxon>
        <taxon>Pezizomycotina</taxon>
        <taxon>Leotiomycetes</taxon>
        <taxon>Helotiales</taxon>
        <taxon>Helotiaceae</taxon>
        <taxon>Hymenoscyphus</taxon>
    </lineage>
</organism>
<evidence type="ECO:0000256" key="3">
    <source>
        <dbReference type="ARBA" id="ARBA00023004"/>
    </source>
</evidence>
<evidence type="ECO:0000256" key="4">
    <source>
        <dbReference type="PIRSR" id="PIRSR602401-1"/>
    </source>
</evidence>
<dbReference type="InterPro" id="IPR001128">
    <property type="entry name" value="Cyt_P450"/>
</dbReference>
<evidence type="ECO:0000256" key="2">
    <source>
        <dbReference type="ARBA" id="ARBA00022723"/>
    </source>
</evidence>
<comment type="similarity">
    <text evidence="5">Belongs to the cytochrome P450 family.</text>
</comment>
<feature type="binding site" description="axial binding residue" evidence="4">
    <location>
        <position position="431"/>
    </location>
    <ligand>
        <name>heme</name>
        <dbReference type="ChEBI" id="CHEBI:30413"/>
    </ligand>
    <ligandPart>
        <name>Fe</name>
        <dbReference type="ChEBI" id="CHEBI:18248"/>
    </ligandPart>
</feature>
<keyword evidence="2 4" id="KW-0479">Metal-binding</keyword>
<dbReference type="AlphaFoldDB" id="A0A9N9KRU5"/>
<accession>A0A9N9KRU5</accession>
<dbReference type="InterPro" id="IPR036396">
    <property type="entry name" value="Cyt_P450_sf"/>
</dbReference>
<dbReference type="GO" id="GO:0016705">
    <property type="term" value="F:oxidoreductase activity, acting on paired donors, with incorporation or reduction of molecular oxygen"/>
    <property type="evidence" value="ECO:0007669"/>
    <property type="project" value="InterPro"/>
</dbReference>
<dbReference type="GO" id="GO:0005506">
    <property type="term" value="F:iron ion binding"/>
    <property type="evidence" value="ECO:0007669"/>
    <property type="project" value="InterPro"/>
</dbReference>
<evidence type="ECO:0000313" key="7">
    <source>
        <dbReference type="Proteomes" id="UP000696280"/>
    </source>
</evidence>
<name>A0A9N9KRU5_9HELO</name>
<dbReference type="EMBL" id="CAJVRL010000049">
    <property type="protein sequence ID" value="CAG8952975.1"/>
    <property type="molecule type" value="Genomic_DNA"/>
</dbReference>
<keyword evidence="4 5" id="KW-0349">Heme</keyword>
<dbReference type="SUPFAM" id="SSF48264">
    <property type="entry name" value="Cytochrome P450"/>
    <property type="match status" value="1"/>
</dbReference>
<dbReference type="PANTHER" id="PTHR24305">
    <property type="entry name" value="CYTOCHROME P450"/>
    <property type="match status" value="1"/>
</dbReference>
<dbReference type="Proteomes" id="UP000696280">
    <property type="component" value="Unassembled WGS sequence"/>
</dbReference>
<reference evidence="6" key="1">
    <citation type="submission" date="2021-07" db="EMBL/GenBank/DDBJ databases">
        <authorList>
            <person name="Durling M."/>
        </authorList>
    </citation>
    <scope>NUCLEOTIDE SEQUENCE</scope>
</reference>
<protein>
    <recommendedName>
        <fullName evidence="8">Benzoate 4-monooxygenase cytochrome P450</fullName>
    </recommendedName>
</protein>
<evidence type="ECO:0000256" key="5">
    <source>
        <dbReference type="RuleBase" id="RU000461"/>
    </source>
</evidence>